<organism evidence="2 3">
    <name type="scientific">Cristinia sonorae</name>
    <dbReference type="NCBI Taxonomy" id="1940300"/>
    <lineage>
        <taxon>Eukaryota</taxon>
        <taxon>Fungi</taxon>
        <taxon>Dikarya</taxon>
        <taxon>Basidiomycota</taxon>
        <taxon>Agaricomycotina</taxon>
        <taxon>Agaricomycetes</taxon>
        <taxon>Agaricomycetidae</taxon>
        <taxon>Agaricales</taxon>
        <taxon>Pleurotineae</taxon>
        <taxon>Stephanosporaceae</taxon>
        <taxon>Cristinia</taxon>
    </lineage>
</organism>
<evidence type="ECO:0000256" key="1">
    <source>
        <dbReference type="SAM" id="MobiDB-lite"/>
    </source>
</evidence>
<evidence type="ECO:0000313" key="2">
    <source>
        <dbReference type="EMBL" id="KAH8106186.1"/>
    </source>
</evidence>
<proteinExistence type="predicted"/>
<dbReference type="AlphaFoldDB" id="A0A8K0UW56"/>
<dbReference type="EMBL" id="JAEVFJ010000003">
    <property type="protein sequence ID" value="KAH8106186.1"/>
    <property type="molecule type" value="Genomic_DNA"/>
</dbReference>
<keyword evidence="3" id="KW-1185">Reference proteome</keyword>
<accession>A0A8K0UW56</accession>
<protein>
    <submittedName>
        <fullName evidence="2">Uncharacterized protein</fullName>
    </submittedName>
</protein>
<feature type="region of interest" description="Disordered" evidence="1">
    <location>
        <begin position="1"/>
        <end position="28"/>
    </location>
</feature>
<comment type="caution">
    <text evidence="2">The sequence shown here is derived from an EMBL/GenBank/DDBJ whole genome shotgun (WGS) entry which is preliminary data.</text>
</comment>
<dbReference type="Proteomes" id="UP000813824">
    <property type="component" value="Unassembled WGS sequence"/>
</dbReference>
<reference evidence="2" key="1">
    <citation type="journal article" date="2021" name="New Phytol.">
        <title>Evolutionary innovations through gain and loss of genes in the ectomycorrhizal Boletales.</title>
        <authorList>
            <person name="Wu G."/>
            <person name="Miyauchi S."/>
            <person name="Morin E."/>
            <person name="Kuo A."/>
            <person name="Drula E."/>
            <person name="Varga T."/>
            <person name="Kohler A."/>
            <person name="Feng B."/>
            <person name="Cao Y."/>
            <person name="Lipzen A."/>
            <person name="Daum C."/>
            <person name="Hundley H."/>
            <person name="Pangilinan J."/>
            <person name="Johnson J."/>
            <person name="Barry K."/>
            <person name="LaButti K."/>
            <person name="Ng V."/>
            <person name="Ahrendt S."/>
            <person name="Min B."/>
            <person name="Choi I.G."/>
            <person name="Park H."/>
            <person name="Plett J.M."/>
            <person name="Magnuson J."/>
            <person name="Spatafora J.W."/>
            <person name="Nagy L.G."/>
            <person name="Henrissat B."/>
            <person name="Grigoriev I.V."/>
            <person name="Yang Z.L."/>
            <person name="Xu J."/>
            <person name="Martin F.M."/>
        </authorList>
    </citation>
    <scope>NUCLEOTIDE SEQUENCE</scope>
    <source>
        <strain evidence="2">KKN 215</strain>
    </source>
</reference>
<sequence>MLADECPSPDCYGVPLVRPPKSGDEKDPRKQCVICGSIFVDQVDSRGQTSLVLHEAVGQRAPGPSSQASQILNVPPVLQDSAQLASVQLLNPVNLQPEHVSTPVAFQQPQSNLHTTLALESTMQSLTERLQSLSSAISLDVVLIGQTAEAISKVSHAILSVRELQRGA</sequence>
<dbReference type="OrthoDB" id="28939at2759"/>
<gene>
    <name evidence="2" type="ORF">BXZ70DRAFT_918515</name>
</gene>
<evidence type="ECO:0000313" key="3">
    <source>
        <dbReference type="Proteomes" id="UP000813824"/>
    </source>
</evidence>
<name>A0A8K0UW56_9AGAR</name>